<dbReference type="OMA" id="TCYFCSG"/>
<proteinExistence type="inferred from homology"/>
<dbReference type="SUPFAM" id="SSF57716">
    <property type="entry name" value="Glucocorticoid receptor-like (DNA-binding domain)"/>
    <property type="match status" value="1"/>
</dbReference>
<protein>
    <recommendedName>
        <fullName evidence="2">Ribosome biogenesis protein RLP24</fullName>
    </recommendedName>
</protein>
<dbReference type="FunFam" id="2.30.170.20:FF:000001">
    <property type="entry name" value="probable ribosome biogenesis protein RLP24"/>
    <property type="match status" value="1"/>
</dbReference>
<dbReference type="EMBL" id="MSZS01000001">
    <property type="protein sequence ID" value="PKX98188.1"/>
    <property type="molecule type" value="Genomic_DNA"/>
</dbReference>
<dbReference type="Proteomes" id="UP000234474">
    <property type="component" value="Unassembled WGS sequence"/>
</dbReference>
<dbReference type="CDD" id="cd00472">
    <property type="entry name" value="Ribosomal_L24e_L24"/>
    <property type="match status" value="1"/>
</dbReference>
<dbReference type="GO" id="GO:0003735">
    <property type="term" value="F:structural constituent of ribosome"/>
    <property type="evidence" value="ECO:0007669"/>
    <property type="project" value="InterPro"/>
</dbReference>
<dbReference type="RefSeq" id="XP_024686783.1">
    <property type="nucleotide sequence ID" value="XM_024831464.1"/>
</dbReference>
<dbReference type="InterPro" id="IPR056366">
    <property type="entry name" value="Ribosomal_eL24"/>
</dbReference>
<organism evidence="5 6">
    <name type="scientific">Aspergillus novofumigatus (strain IBT 16806)</name>
    <dbReference type="NCBI Taxonomy" id="1392255"/>
    <lineage>
        <taxon>Eukaryota</taxon>
        <taxon>Fungi</taxon>
        <taxon>Dikarya</taxon>
        <taxon>Ascomycota</taxon>
        <taxon>Pezizomycotina</taxon>
        <taxon>Eurotiomycetes</taxon>
        <taxon>Eurotiomycetidae</taxon>
        <taxon>Eurotiales</taxon>
        <taxon>Aspergillaceae</taxon>
        <taxon>Aspergillus</taxon>
        <taxon>Aspergillus subgen. Fumigati</taxon>
    </lineage>
</organism>
<accession>A0A2I1CKP6</accession>
<dbReference type="AlphaFoldDB" id="A0A2I1CKP6"/>
<keyword evidence="3" id="KW-0690">Ribosome biogenesis</keyword>
<dbReference type="VEuPathDB" id="FungiDB:P174DRAFT_508503"/>
<evidence type="ECO:0000256" key="1">
    <source>
        <dbReference type="ARBA" id="ARBA00005647"/>
    </source>
</evidence>
<evidence type="ECO:0000313" key="5">
    <source>
        <dbReference type="EMBL" id="PKX98188.1"/>
    </source>
</evidence>
<dbReference type="SMART" id="SM00746">
    <property type="entry name" value="TRASH"/>
    <property type="match status" value="1"/>
</dbReference>
<dbReference type="InterPro" id="IPR011017">
    <property type="entry name" value="TRASH_dom"/>
</dbReference>
<dbReference type="PANTHER" id="PTHR10792:SF8">
    <property type="entry name" value="RIBOSOME BIOGENESIS PROTEIN RLP24-RELATED"/>
    <property type="match status" value="1"/>
</dbReference>
<feature type="domain" description="TRASH" evidence="4">
    <location>
        <begin position="6"/>
        <end position="44"/>
    </location>
</feature>
<evidence type="ECO:0000259" key="4">
    <source>
        <dbReference type="SMART" id="SM00746"/>
    </source>
</evidence>
<keyword evidence="5" id="KW-0689">Ribosomal protein</keyword>
<dbReference type="InterPro" id="IPR038630">
    <property type="entry name" value="L24e/L24_sf"/>
</dbReference>
<reference evidence="6" key="1">
    <citation type="journal article" date="2018" name="Proc. Natl. Acad. Sci. U.S.A.">
        <title>Linking secondary metabolites to gene clusters through genome sequencing of six diverse Aspergillus species.</title>
        <authorList>
            <person name="Kaerboelling I."/>
            <person name="Vesth T.C."/>
            <person name="Frisvad J.C."/>
            <person name="Nybo J.L."/>
            <person name="Theobald S."/>
            <person name="Kuo A."/>
            <person name="Bowyer P."/>
            <person name="Matsuda Y."/>
            <person name="Mondo S."/>
            <person name="Lyhne E.K."/>
            <person name="Kogle M.E."/>
            <person name="Clum A."/>
            <person name="Lipzen A."/>
            <person name="Salamov A."/>
            <person name="Ngan C.Y."/>
            <person name="Daum C."/>
            <person name="Chiniquy J."/>
            <person name="Barry K."/>
            <person name="LaButti K."/>
            <person name="Haridas S."/>
            <person name="Simmons B.A."/>
            <person name="Magnuson J.K."/>
            <person name="Mortensen U.H."/>
            <person name="Larsen T.O."/>
            <person name="Grigoriev I.V."/>
            <person name="Baker S.E."/>
            <person name="Andersen M.R."/>
        </authorList>
    </citation>
    <scope>NUCLEOTIDE SEQUENCE [LARGE SCALE GENOMIC DNA]</scope>
    <source>
        <strain evidence="6">IBT 16806</strain>
    </source>
</reference>
<dbReference type="GO" id="GO:1902626">
    <property type="term" value="P:assembly of large subunit precursor of preribosome"/>
    <property type="evidence" value="ECO:0007669"/>
    <property type="project" value="UniProtKB-ARBA"/>
</dbReference>
<dbReference type="Gene3D" id="2.30.170.20">
    <property type="entry name" value="Ribosomal protein L24e"/>
    <property type="match status" value="1"/>
</dbReference>
<dbReference type="InterPro" id="IPR000988">
    <property type="entry name" value="Ribosomal_eL24-rel_N"/>
</dbReference>
<dbReference type="OrthoDB" id="10262490at2759"/>
<dbReference type="GO" id="GO:0005730">
    <property type="term" value="C:nucleolus"/>
    <property type="evidence" value="ECO:0007669"/>
    <property type="project" value="TreeGrafter"/>
</dbReference>
<sequence>MRVETCHFCSRPVYPSKGITFVRNDAKSFRFCRSKCHANFKMKRQPRKLKWTKTHRAARGKEMIVDSSLEHPVKYDRNLVAATIKAMERVEEIRARRERAFTKRRLGGKVARERKREEDRRVVAQGEHLIRKELREREEGQPLDVSKISSRVVGEEKLRQKKKTRLLVDGGVEEEMDLD</sequence>
<keyword evidence="6" id="KW-1185">Reference proteome</keyword>
<dbReference type="Pfam" id="PF01246">
    <property type="entry name" value="Ribosomal_L24e"/>
    <property type="match status" value="1"/>
</dbReference>
<evidence type="ECO:0000256" key="2">
    <source>
        <dbReference type="ARBA" id="ARBA00018397"/>
    </source>
</evidence>
<dbReference type="GeneID" id="36538801"/>
<name>A0A2I1CKP6_ASPN1</name>
<evidence type="ECO:0000313" key="6">
    <source>
        <dbReference type="Proteomes" id="UP000234474"/>
    </source>
</evidence>
<dbReference type="PANTHER" id="PTHR10792">
    <property type="entry name" value="60S RIBOSOMAL PROTEIN L24"/>
    <property type="match status" value="1"/>
</dbReference>
<dbReference type="STRING" id="1392255.A0A2I1CKP6"/>
<dbReference type="GO" id="GO:0005840">
    <property type="term" value="C:ribosome"/>
    <property type="evidence" value="ECO:0007669"/>
    <property type="project" value="UniProtKB-KW"/>
</dbReference>
<comment type="similarity">
    <text evidence="1">Belongs to the eukaryotic ribosomal protein eL24 family.</text>
</comment>
<comment type="caution">
    <text evidence="5">The sequence shown here is derived from an EMBL/GenBank/DDBJ whole genome shotgun (WGS) entry which is preliminary data.</text>
</comment>
<evidence type="ECO:0000256" key="3">
    <source>
        <dbReference type="ARBA" id="ARBA00022517"/>
    </source>
</evidence>
<gene>
    <name evidence="5" type="ORF">P174DRAFT_508503</name>
</gene>
<keyword evidence="5" id="KW-0687">Ribonucleoprotein</keyword>